<evidence type="ECO:0000256" key="1">
    <source>
        <dbReference type="SAM" id="MobiDB-lite"/>
    </source>
</evidence>
<dbReference type="AlphaFoldDB" id="A0A1A6A7F4"/>
<dbReference type="VEuPathDB" id="FungiDB:I303_03701"/>
<evidence type="ECO:0000313" key="2">
    <source>
        <dbReference type="EMBL" id="OBR85986.1"/>
    </source>
</evidence>
<proteinExistence type="predicted"/>
<feature type="region of interest" description="Disordered" evidence="1">
    <location>
        <begin position="517"/>
        <end position="665"/>
    </location>
</feature>
<sequence length="665" mass="71061">MPPRATRASANAKEASAGAAAAAETPGSKRKRRSSQDSPLKVVLPSPSAIAKANNASISASPDKVIGDADHESKRQKLSLKIHVHGAEKPQEVKIEKEIEGALSKEIREGLSVVIARMAINLPPPCNNILALWLPPSFDKKEENTLGYALKQPSLTWEKLVDIIHIFSENLLAPVLYPNPVPARSQFHLPVPPLPPHFPSHAIYNFCASLHSLLLEIEPHGGEAGLVAERWGLMQKTPQGGEWFTGAADAREVEKRKGKESSEHLLEKLAESGVAFANASAVSLQSAFAGESSNQPHTLSDSLIRRASLKMNRWKERRAQRGFGGFGSITRGVAIPQVTSEPFMPSFGPSFDSHHATGGQGFYSTLEGMHERARHREWARRVLRRAKSIEEGGYRGSLEGSKGKEKATVDDVLTENGGLIEELQAWQEIRVRKGVSTVTEREHQVAEELLSSLTKLTGNISPADMLKASTSKVGLAHELARRFLPVSSASIRGTLDPRRPQALHDNITVKPRTMTAQIGGLSKPPSASPHVPPPMKSNVMPPPPMPQYHVPPPHTLPSGGRPNSSEHRTSSTPTRVAYPYTASPGAGNPVYNNRPSGTPSTASLTPTAPGTSSGLYPRSAVGPGPSNLRQSFAPGTPGANGIPYGMSGAGLGIGSGNVGMPSASR</sequence>
<accession>A0A1A6A7F4</accession>
<feature type="compositionally biased region" description="Pro residues" evidence="1">
    <location>
        <begin position="526"/>
        <end position="555"/>
    </location>
</feature>
<feature type="compositionally biased region" description="Low complexity" evidence="1">
    <location>
        <begin position="1"/>
        <end position="25"/>
    </location>
</feature>
<protein>
    <submittedName>
        <fullName evidence="2">Uncharacterized protein</fullName>
    </submittedName>
</protein>
<reference evidence="2" key="1">
    <citation type="submission" date="2013-07" db="EMBL/GenBank/DDBJ databases">
        <title>The Genome Sequence of Cryptococcus dejecticola CBS10117.</title>
        <authorList>
            <consortium name="The Broad Institute Genome Sequencing Platform"/>
            <person name="Cuomo C."/>
            <person name="Litvintseva A."/>
            <person name="Chen Y."/>
            <person name="Heitman J."/>
            <person name="Sun S."/>
            <person name="Springer D."/>
            <person name="Dromer F."/>
            <person name="Young S.K."/>
            <person name="Zeng Q."/>
            <person name="Gargeya S."/>
            <person name="Fitzgerald M."/>
            <person name="Abouelleil A."/>
            <person name="Alvarado L."/>
            <person name="Berlin A.M."/>
            <person name="Chapman S.B."/>
            <person name="Dewar J."/>
            <person name="Goldberg J."/>
            <person name="Griggs A."/>
            <person name="Gujja S."/>
            <person name="Hansen M."/>
            <person name="Howarth C."/>
            <person name="Imamovic A."/>
            <person name="Larimer J."/>
            <person name="McCowan C."/>
            <person name="Murphy C."/>
            <person name="Pearson M."/>
            <person name="Priest M."/>
            <person name="Roberts A."/>
            <person name="Saif S."/>
            <person name="Shea T."/>
            <person name="Sykes S."/>
            <person name="Wortman J."/>
            <person name="Nusbaum C."/>
            <person name="Birren B."/>
        </authorList>
    </citation>
    <scope>NUCLEOTIDE SEQUENCE [LARGE SCALE GENOMIC DNA]</scope>
    <source>
        <strain evidence="2">CBS 10117</strain>
    </source>
</reference>
<dbReference type="STRING" id="1296121.A0A1A6A7F4"/>
<gene>
    <name evidence="2" type="ORF">I303_03701</name>
</gene>
<feature type="compositionally biased region" description="Low complexity" evidence="1">
    <location>
        <begin position="595"/>
        <end position="614"/>
    </location>
</feature>
<feature type="compositionally biased region" description="Low complexity" evidence="1">
    <location>
        <begin position="45"/>
        <end position="62"/>
    </location>
</feature>
<dbReference type="OrthoDB" id="2593364at2759"/>
<feature type="compositionally biased region" description="Gly residues" evidence="1">
    <location>
        <begin position="647"/>
        <end position="657"/>
    </location>
</feature>
<dbReference type="EMBL" id="KI894030">
    <property type="protein sequence ID" value="OBR85986.1"/>
    <property type="molecule type" value="Genomic_DNA"/>
</dbReference>
<organism evidence="2">
    <name type="scientific">Kwoniella dejecticola CBS 10117</name>
    <dbReference type="NCBI Taxonomy" id="1296121"/>
    <lineage>
        <taxon>Eukaryota</taxon>
        <taxon>Fungi</taxon>
        <taxon>Dikarya</taxon>
        <taxon>Basidiomycota</taxon>
        <taxon>Agaricomycotina</taxon>
        <taxon>Tremellomycetes</taxon>
        <taxon>Tremellales</taxon>
        <taxon>Cryptococcaceae</taxon>
        <taxon>Kwoniella</taxon>
    </lineage>
</organism>
<feature type="region of interest" description="Disordered" evidence="1">
    <location>
        <begin position="1"/>
        <end position="72"/>
    </location>
</feature>
<name>A0A1A6A7F4_9TREE</name>